<dbReference type="InterPro" id="IPR050072">
    <property type="entry name" value="Peptidase_M20A"/>
</dbReference>
<dbReference type="Gene3D" id="3.40.630.10">
    <property type="entry name" value="Zn peptidases"/>
    <property type="match status" value="1"/>
</dbReference>
<protein>
    <submittedName>
        <fullName evidence="7">Peptidase M20</fullName>
    </submittedName>
</protein>
<dbReference type="Proteomes" id="UP001165089">
    <property type="component" value="Unassembled WGS sequence"/>
</dbReference>
<accession>A0ABQ5Q8U7</accession>
<dbReference type="InterPro" id="IPR011650">
    <property type="entry name" value="Peptidase_M20_dimer"/>
</dbReference>
<evidence type="ECO:0000256" key="2">
    <source>
        <dbReference type="ARBA" id="ARBA00022723"/>
    </source>
</evidence>
<dbReference type="RefSeq" id="WP_285726344.1">
    <property type="nucleotide sequence ID" value="NZ_BSDD01000004.1"/>
</dbReference>
<dbReference type="EMBL" id="BSDD01000004">
    <property type="protein sequence ID" value="GLH70781.1"/>
    <property type="molecule type" value="Genomic_DNA"/>
</dbReference>
<sequence>MNPAELLTLLVGTPSVSGEEGPLADQVQDLVAAKGFEVHRSGANLWFTLGKVGGPRLLLNSHLDTVPPCAGWSGDPFTPAWHGPRLQGLGANDAKGSVAAILLAAFELAAQPLPGEVVVALTAEEETGGAGLATILDQLGPLDGAVVGEPTGLRVCAAQRGLLVLKCTARGQSGHVAHAQMLGAENAIHKAARDISRIAGMDFPAHPLLGSQKAQVTQIQGGLRRNQVPDACEFFVDLRTGPDQDHDALAAQFQGLLESEVAVHSKRYLPKGTDPNHPIVRAALSAAAKAGPVGSGTTSDWAFLGDVPAVKAGPGDTFRSHRPDEYLTLPELEAGIAFYAKLAPAFFKALAVKEALHG</sequence>
<dbReference type="InterPro" id="IPR001261">
    <property type="entry name" value="ArgE/DapE_CS"/>
</dbReference>
<dbReference type="PANTHER" id="PTHR43808:SF31">
    <property type="entry name" value="N-ACETYL-L-CITRULLINE DEACETYLASE"/>
    <property type="match status" value="1"/>
</dbReference>
<reference evidence="7 8" key="1">
    <citation type="journal article" date="2023" name="Antonie Van Leeuwenhoek">
        <title>Mesoterricola silvestris gen. nov., sp. nov., Mesoterricola sediminis sp. nov., Geothrix oryzae sp. nov., Geothrix edaphica sp. nov., Geothrix rubra sp. nov., and Geothrix limicola sp. nov., six novel members of Acidobacteriota isolated from soils.</title>
        <authorList>
            <person name="Itoh H."/>
            <person name="Sugisawa Y."/>
            <person name="Mise K."/>
            <person name="Xu Z."/>
            <person name="Kuniyasu M."/>
            <person name="Ushijima N."/>
            <person name="Kawano K."/>
            <person name="Kobayashi E."/>
            <person name="Shiratori Y."/>
            <person name="Masuda Y."/>
            <person name="Senoo K."/>
        </authorList>
    </citation>
    <scope>NUCLEOTIDE SEQUENCE [LARGE SCALE GENOMIC DNA]</scope>
    <source>
        <strain evidence="7 8">Red803</strain>
    </source>
</reference>
<evidence type="ECO:0000256" key="3">
    <source>
        <dbReference type="ARBA" id="ARBA00022801"/>
    </source>
</evidence>
<feature type="domain" description="Peptidase M20 dimerisation" evidence="6">
    <location>
        <begin position="158"/>
        <end position="260"/>
    </location>
</feature>
<dbReference type="InterPro" id="IPR002933">
    <property type="entry name" value="Peptidase_M20"/>
</dbReference>
<dbReference type="Pfam" id="PF07687">
    <property type="entry name" value="M20_dimer"/>
    <property type="match status" value="1"/>
</dbReference>
<name>A0ABQ5Q8U7_9BACT</name>
<keyword evidence="3" id="KW-0378">Hydrolase</keyword>
<dbReference type="SUPFAM" id="SSF55031">
    <property type="entry name" value="Bacterial exopeptidase dimerisation domain"/>
    <property type="match status" value="1"/>
</dbReference>
<comment type="cofactor">
    <cofactor evidence="1">
        <name>Zn(2+)</name>
        <dbReference type="ChEBI" id="CHEBI:29105"/>
    </cofactor>
</comment>
<keyword evidence="4" id="KW-0862">Zinc</keyword>
<dbReference type="InterPro" id="IPR036264">
    <property type="entry name" value="Bact_exopeptidase_dim_dom"/>
</dbReference>
<evidence type="ECO:0000256" key="5">
    <source>
        <dbReference type="ARBA" id="ARBA00023285"/>
    </source>
</evidence>
<dbReference type="PANTHER" id="PTHR43808">
    <property type="entry name" value="ACETYLORNITHINE DEACETYLASE"/>
    <property type="match status" value="1"/>
</dbReference>
<evidence type="ECO:0000256" key="1">
    <source>
        <dbReference type="ARBA" id="ARBA00001947"/>
    </source>
</evidence>
<dbReference type="Gene3D" id="3.30.70.360">
    <property type="match status" value="1"/>
</dbReference>
<keyword evidence="8" id="KW-1185">Reference proteome</keyword>
<organism evidence="7 8">
    <name type="scientific">Geothrix rubra</name>
    <dbReference type="NCBI Taxonomy" id="2927977"/>
    <lineage>
        <taxon>Bacteria</taxon>
        <taxon>Pseudomonadati</taxon>
        <taxon>Acidobacteriota</taxon>
        <taxon>Holophagae</taxon>
        <taxon>Holophagales</taxon>
        <taxon>Holophagaceae</taxon>
        <taxon>Geothrix</taxon>
    </lineage>
</organism>
<evidence type="ECO:0000313" key="8">
    <source>
        <dbReference type="Proteomes" id="UP001165089"/>
    </source>
</evidence>
<evidence type="ECO:0000256" key="4">
    <source>
        <dbReference type="ARBA" id="ARBA00022833"/>
    </source>
</evidence>
<dbReference type="SUPFAM" id="SSF53187">
    <property type="entry name" value="Zn-dependent exopeptidases"/>
    <property type="match status" value="1"/>
</dbReference>
<keyword evidence="5" id="KW-0170">Cobalt</keyword>
<gene>
    <name evidence="7" type="ORF">GETHPA_23140</name>
</gene>
<keyword evidence="2" id="KW-0479">Metal-binding</keyword>
<dbReference type="PROSITE" id="PS00758">
    <property type="entry name" value="ARGE_DAPE_CPG2_1"/>
    <property type="match status" value="1"/>
</dbReference>
<evidence type="ECO:0000313" key="7">
    <source>
        <dbReference type="EMBL" id="GLH70781.1"/>
    </source>
</evidence>
<proteinExistence type="predicted"/>
<comment type="caution">
    <text evidence="7">The sequence shown here is derived from an EMBL/GenBank/DDBJ whole genome shotgun (WGS) entry which is preliminary data.</text>
</comment>
<evidence type="ECO:0000259" key="6">
    <source>
        <dbReference type="Pfam" id="PF07687"/>
    </source>
</evidence>
<dbReference type="Pfam" id="PF01546">
    <property type="entry name" value="Peptidase_M20"/>
    <property type="match status" value="1"/>
</dbReference>